<name>A0AAQ3LBJ9_9BACT</name>
<keyword evidence="3" id="KW-1185">Reference proteome</keyword>
<protein>
    <submittedName>
        <fullName evidence="2">YdbL family protein</fullName>
    </submittedName>
</protein>
<organism evidence="2 3">
    <name type="scientific">Rubellicoccus peritrichatus</name>
    <dbReference type="NCBI Taxonomy" id="3080537"/>
    <lineage>
        <taxon>Bacteria</taxon>
        <taxon>Pseudomonadati</taxon>
        <taxon>Verrucomicrobiota</taxon>
        <taxon>Opitutia</taxon>
        <taxon>Puniceicoccales</taxon>
        <taxon>Cerasicoccaceae</taxon>
        <taxon>Rubellicoccus</taxon>
    </lineage>
</organism>
<feature type="chain" id="PRO_5042919989" evidence="1">
    <location>
        <begin position="23"/>
        <end position="123"/>
    </location>
</feature>
<dbReference type="EMBL" id="CP136920">
    <property type="protein sequence ID" value="WOO42830.1"/>
    <property type="molecule type" value="Genomic_DNA"/>
</dbReference>
<dbReference type="InterPro" id="IPR008309">
    <property type="entry name" value="YdbL"/>
</dbReference>
<proteinExistence type="predicted"/>
<gene>
    <name evidence="2" type="ORF">RZN69_06975</name>
</gene>
<dbReference type="AlphaFoldDB" id="A0AAQ3LBJ9"/>
<dbReference type="RefSeq" id="WP_317835360.1">
    <property type="nucleotide sequence ID" value="NZ_CP136920.1"/>
</dbReference>
<keyword evidence="1" id="KW-0732">Signal</keyword>
<reference evidence="2 3" key="1">
    <citation type="submission" date="2023-10" db="EMBL/GenBank/DDBJ databases">
        <title>Rubellicoccus peritrichatus gen. nov., sp. nov., isolated from an algae of coral reef tank.</title>
        <authorList>
            <person name="Luo J."/>
        </authorList>
    </citation>
    <scope>NUCLEOTIDE SEQUENCE [LARGE SCALE GENOMIC DNA]</scope>
    <source>
        <strain evidence="2 3">CR14</strain>
    </source>
</reference>
<accession>A0AAQ3LBJ9</accession>
<dbReference type="Pfam" id="PF07027">
    <property type="entry name" value="DUF1318"/>
    <property type="match status" value="1"/>
</dbReference>
<dbReference type="KEGG" id="puo:RZN69_06975"/>
<feature type="signal peptide" evidence="1">
    <location>
        <begin position="1"/>
        <end position="22"/>
    </location>
</feature>
<sequence>MKNIQLFIFFILGLGLASSVSAQNLSAIKSNMQKRLPQIEQLWKQGLVGENNEGYLSSRGSLNDAQKKLMNAENSDRKQVYTSIAKNADTTPAKVGKQRAAQIANRAAKGLWLQKPDGKWYKK</sequence>
<dbReference type="Proteomes" id="UP001304300">
    <property type="component" value="Chromosome"/>
</dbReference>
<evidence type="ECO:0000256" key="1">
    <source>
        <dbReference type="SAM" id="SignalP"/>
    </source>
</evidence>
<evidence type="ECO:0000313" key="2">
    <source>
        <dbReference type="EMBL" id="WOO42830.1"/>
    </source>
</evidence>
<evidence type="ECO:0000313" key="3">
    <source>
        <dbReference type="Proteomes" id="UP001304300"/>
    </source>
</evidence>